<feature type="transmembrane region" description="Helical" evidence="17">
    <location>
        <begin position="88"/>
        <end position="112"/>
    </location>
</feature>
<evidence type="ECO:0000256" key="3">
    <source>
        <dbReference type="ARBA" id="ARBA00012374"/>
    </source>
</evidence>
<feature type="transmembrane region" description="Helical" evidence="17">
    <location>
        <begin position="188"/>
        <end position="208"/>
    </location>
</feature>
<keyword evidence="9 17" id="KW-0573">Peptidoglycan synthesis</keyword>
<dbReference type="Pfam" id="PF02673">
    <property type="entry name" value="BacA"/>
    <property type="match status" value="1"/>
</dbReference>
<dbReference type="OrthoDB" id="9808289at2"/>
<evidence type="ECO:0000256" key="2">
    <source>
        <dbReference type="ARBA" id="ARBA00010621"/>
    </source>
</evidence>
<dbReference type="HAMAP" id="MF_01006">
    <property type="entry name" value="Undec_diphosphatase"/>
    <property type="match status" value="1"/>
</dbReference>
<protein>
    <recommendedName>
        <fullName evidence="4 17">Undecaprenyl-diphosphatase</fullName>
        <ecNumber evidence="3 17">3.6.1.27</ecNumber>
    </recommendedName>
    <alternativeName>
        <fullName evidence="15 17">Bacitracin resistance protein</fullName>
    </alternativeName>
    <alternativeName>
        <fullName evidence="14 17">Undecaprenyl pyrophosphate phosphatase</fullName>
    </alternativeName>
</protein>
<dbReference type="GO" id="GO:0050380">
    <property type="term" value="F:undecaprenyl-diphosphatase activity"/>
    <property type="evidence" value="ECO:0007669"/>
    <property type="project" value="UniProtKB-UniRule"/>
</dbReference>
<dbReference type="InterPro" id="IPR003824">
    <property type="entry name" value="UppP"/>
</dbReference>
<dbReference type="GO" id="GO:0071555">
    <property type="term" value="P:cell wall organization"/>
    <property type="evidence" value="ECO:0007669"/>
    <property type="project" value="UniProtKB-KW"/>
</dbReference>
<dbReference type="Proteomes" id="UP000249522">
    <property type="component" value="Unassembled WGS sequence"/>
</dbReference>
<keyword evidence="10 17" id="KW-1133">Transmembrane helix</keyword>
<keyword evidence="7 17" id="KW-0378">Hydrolase</keyword>
<evidence type="ECO:0000256" key="14">
    <source>
        <dbReference type="ARBA" id="ARBA00032707"/>
    </source>
</evidence>
<dbReference type="GO" id="GO:0009252">
    <property type="term" value="P:peptidoglycan biosynthetic process"/>
    <property type="evidence" value="ECO:0007669"/>
    <property type="project" value="UniProtKB-KW"/>
</dbReference>
<dbReference type="EC" id="3.6.1.27" evidence="3 17"/>
<evidence type="ECO:0000256" key="6">
    <source>
        <dbReference type="ARBA" id="ARBA00022692"/>
    </source>
</evidence>
<dbReference type="AlphaFoldDB" id="A0A2W1LU63"/>
<comment type="function">
    <text evidence="17">Catalyzes the dephosphorylation of undecaprenyl diphosphate (UPP). Confers resistance to bacitracin.</text>
</comment>
<evidence type="ECO:0000256" key="11">
    <source>
        <dbReference type="ARBA" id="ARBA00023136"/>
    </source>
</evidence>
<keyword evidence="8 17" id="KW-0133">Cell shape</keyword>
<reference evidence="18 19" key="1">
    <citation type="submission" date="2018-06" db="EMBL/GenBank/DDBJ databases">
        <title>Paenibacillus imtechensis sp. nov.</title>
        <authorList>
            <person name="Pinnaka A.K."/>
            <person name="Singh H."/>
            <person name="Kaur M."/>
        </authorList>
    </citation>
    <scope>NUCLEOTIDE SEQUENCE [LARGE SCALE GENOMIC DNA]</scope>
    <source>
        <strain evidence="18 19">SMB1</strain>
    </source>
</reference>
<name>A0A2W1LU63_9BACL</name>
<keyword evidence="5 17" id="KW-1003">Cell membrane</keyword>
<evidence type="ECO:0000256" key="9">
    <source>
        <dbReference type="ARBA" id="ARBA00022984"/>
    </source>
</evidence>
<dbReference type="PANTHER" id="PTHR30622:SF2">
    <property type="entry name" value="UNDECAPRENYL-DIPHOSPHATASE"/>
    <property type="match status" value="1"/>
</dbReference>
<evidence type="ECO:0000256" key="12">
    <source>
        <dbReference type="ARBA" id="ARBA00023251"/>
    </source>
</evidence>
<accession>A0A2W1LU63</accession>
<evidence type="ECO:0000256" key="7">
    <source>
        <dbReference type="ARBA" id="ARBA00022801"/>
    </source>
</evidence>
<evidence type="ECO:0000256" key="16">
    <source>
        <dbReference type="ARBA" id="ARBA00047594"/>
    </source>
</evidence>
<evidence type="ECO:0000256" key="15">
    <source>
        <dbReference type="ARBA" id="ARBA00032932"/>
    </source>
</evidence>
<comment type="catalytic activity">
    <reaction evidence="16 17">
        <text>di-trans,octa-cis-undecaprenyl diphosphate + H2O = di-trans,octa-cis-undecaprenyl phosphate + phosphate + H(+)</text>
        <dbReference type="Rhea" id="RHEA:28094"/>
        <dbReference type="ChEBI" id="CHEBI:15377"/>
        <dbReference type="ChEBI" id="CHEBI:15378"/>
        <dbReference type="ChEBI" id="CHEBI:43474"/>
        <dbReference type="ChEBI" id="CHEBI:58405"/>
        <dbReference type="ChEBI" id="CHEBI:60392"/>
        <dbReference type="EC" id="3.6.1.27"/>
    </reaction>
</comment>
<dbReference type="PANTHER" id="PTHR30622">
    <property type="entry name" value="UNDECAPRENYL-DIPHOSPHATASE"/>
    <property type="match status" value="1"/>
</dbReference>
<evidence type="ECO:0000256" key="13">
    <source>
        <dbReference type="ARBA" id="ARBA00023316"/>
    </source>
</evidence>
<dbReference type="RefSeq" id="WP_111147565.1">
    <property type="nucleotide sequence ID" value="NZ_QKRB01000046.1"/>
</dbReference>
<sequence>MDLWLWLKYTMLGLFQGFTEPIPVSSSGHLVIAQNLFGLKIEGLSFEVLVNFASLLAVLLVYREDLIRLSRGGLLYIRHRDPEHRSDFRFIVFIIIATIPAGVAGVLFNDFIADRLKGLTVVGATLLVTALALWLIRNMRGHKGESEITIKDAIIIGLGQAVALIPGISRSGATIVAAMGIGLKQATALRFSFLMFIPISLGGMVLEFEELANDPHLDTLLIPYILAFIGSLVASYYSLRWFMNIMARGNLKIFSWYCVIAGTAVLIYSLT</sequence>
<feature type="transmembrane region" description="Helical" evidence="17">
    <location>
        <begin position="44"/>
        <end position="62"/>
    </location>
</feature>
<keyword evidence="12 17" id="KW-0046">Antibiotic resistance</keyword>
<comment type="miscellaneous">
    <text evidence="17">Bacitracin is thought to be involved in the inhibition of peptidoglycan synthesis by sequestering undecaprenyl diphosphate, thereby reducing the pool of lipid carrier available.</text>
</comment>
<keyword evidence="13 17" id="KW-0961">Cell wall biogenesis/degradation</keyword>
<evidence type="ECO:0000256" key="17">
    <source>
        <dbReference type="HAMAP-Rule" id="MF_01006"/>
    </source>
</evidence>
<feature type="transmembrane region" description="Helical" evidence="17">
    <location>
        <begin position="251"/>
        <end position="270"/>
    </location>
</feature>
<feature type="transmembrane region" description="Helical" evidence="17">
    <location>
        <begin position="118"/>
        <end position="136"/>
    </location>
</feature>
<evidence type="ECO:0000313" key="19">
    <source>
        <dbReference type="Proteomes" id="UP000249522"/>
    </source>
</evidence>
<dbReference type="GO" id="GO:0008360">
    <property type="term" value="P:regulation of cell shape"/>
    <property type="evidence" value="ECO:0007669"/>
    <property type="project" value="UniProtKB-KW"/>
</dbReference>
<comment type="caution">
    <text evidence="18">The sequence shown here is derived from an EMBL/GenBank/DDBJ whole genome shotgun (WGS) entry which is preliminary data.</text>
</comment>
<feature type="transmembrane region" description="Helical" evidence="17">
    <location>
        <begin position="220"/>
        <end position="239"/>
    </location>
</feature>
<gene>
    <name evidence="17" type="primary">uppP</name>
    <name evidence="18" type="ORF">DNH61_15370</name>
</gene>
<evidence type="ECO:0000256" key="1">
    <source>
        <dbReference type="ARBA" id="ARBA00004651"/>
    </source>
</evidence>
<organism evidence="18 19">
    <name type="scientific">Paenibacillus sambharensis</name>
    <dbReference type="NCBI Taxonomy" id="1803190"/>
    <lineage>
        <taxon>Bacteria</taxon>
        <taxon>Bacillati</taxon>
        <taxon>Bacillota</taxon>
        <taxon>Bacilli</taxon>
        <taxon>Bacillales</taxon>
        <taxon>Paenibacillaceae</taxon>
        <taxon>Paenibacillus</taxon>
    </lineage>
</organism>
<evidence type="ECO:0000256" key="10">
    <source>
        <dbReference type="ARBA" id="ARBA00022989"/>
    </source>
</evidence>
<evidence type="ECO:0000256" key="4">
    <source>
        <dbReference type="ARBA" id="ARBA00021581"/>
    </source>
</evidence>
<dbReference type="GO" id="GO:0005886">
    <property type="term" value="C:plasma membrane"/>
    <property type="evidence" value="ECO:0007669"/>
    <property type="project" value="UniProtKB-SubCell"/>
</dbReference>
<evidence type="ECO:0000256" key="8">
    <source>
        <dbReference type="ARBA" id="ARBA00022960"/>
    </source>
</evidence>
<comment type="similarity">
    <text evidence="2 17">Belongs to the UppP family.</text>
</comment>
<keyword evidence="11 17" id="KW-0472">Membrane</keyword>
<keyword evidence="19" id="KW-1185">Reference proteome</keyword>
<keyword evidence="6 17" id="KW-0812">Transmembrane</keyword>
<evidence type="ECO:0000256" key="5">
    <source>
        <dbReference type="ARBA" id="ARBA00022475"/>
    </source>
</evidence>
<comment type="subcellular location">
    <subcellularLocation>
        <location evidence="1 17">Cell membrane</location>
        <topology evidence="1 17">Multi-pass membrane protein</topology>
    </subcellularLocation>
</comment>
<dbReference type="GO" id="GO:0046677">
    <property type="term" value="P:response to antibiotic"/>
    <property type="evidence" value="ECO:0007669"/>
    <property type="project" value="UniProtKB-UniRule"/>
</dbReference>
<dbReference type="EMBL" id="QKRB01000046">
    <property type="protein sequence ID" value="PZD95017.1"/>
    <property type="molecule type" value="Genomic_DNA"/>
</dbReference>
<proteinExistence type="inferred from homology"/>
<evidence type="ECO:0000313" key="18">
    <source>
        <dbReference type="EMBL" id="PZD95017.1"/>
    </source>
</evidence>